<dbReference type="EMBL" id="JAQNDO010000001">
    <property type="protein sequence ID" value="MDC0748294.1"/>
    <property type="molecule type" value="Genomic_DNA"/>
</dbReference>
<dbReference type="InterPro" id="IPR011990">
    <property type="entry name" value="TPR-like_helical_dom_sf"/>
</dbReference>
<organism evidence="4 5">
    <name type="scientific">Polyangium mundeleinium</name>
    <dbReference type="NCBI Taxonomy" id="2995306"/>
    <lineage>
        <taxon>Bacteria</taxon>
        <taxon>Pseudomonadati</taxon>
        <taxon>Myxococcota</taxon>
        <taxon>Polyangia</taxon>
        <taxon>Polyangiales</taxon>
        <taxon>Polyangiaceae</taxon>
        <taxon>Polyangium</taxon>
    </lineage>
</organism>
<dbReference type="InterPro" id="IPR019734">
    <property type="entry name" value="TPR_rpt"/>
</dbReference>
<feature type="domain" description="Transglycosylase SLT" evidence="3">
    <location>
        <begin position="601"/>
        <end position="705"/>
    </location>
</feature>
<comment type="caution">
    <text evidence="4">The sequence shown here is derived from an EMBL/GenBank/DDBJ whole genome shotgun (WGS) entry which is preliminary data.</text>
</comment>
<dbReference type="PANTHER" id="PTHR37423:SF2">
    <property type="entry name" value="MEMBRANE-BOUND LYTIC MUREIN TRANSGLYCOSYLASE C"/>
    <property type="match status" value="1"/>
</dbReference>
<dbReference type="Proteomes" id="UP001221411">
    <property type="component" value="Unassembled WGS sequence"/>
</dbReference>
<evidence type="ECO:0000256" key="1">
    <source>
        <dbReference type="ARBA" id="ARBA00007734"/>
    </source>
</evidence>
<dbReference type="Pfam" id="PF01464">
    <property type="entry name" value="SLT"/>
    <property type="match status" value="1"/>
</dbReference>
<dbReference type="RefSeq" id="WP_271927171.1">
    <property type="nucleotide sequence ID" value="NZ_JAQNDO010000001.1"/>
</dbReference>
<dbReference type="Gene3D" id="1.25.40.10">
    <property type="entry name" value="Tetratricopeptide repeat domain"/>
    <property type="match status" value="3"/>
</dbReference>
<evidence type="ECO:0000313" key="5">
    <source>
        <dbReference type="Proteomes" id="UP001221411"/>
    </source>
</evidence>
<feature type="chain" id="PRO_5045957885" evidence="2">
    <location>
        <begin position="24"/>
        <end position="766"/>
    </location>
</feature>
<dbReference type="Pfam" id="PF13174">
    <property type="entry name" value="TPR_6"/>
    <property type="match status" value="1"/>
</dbReference>
<dbReference type="SUPFAM" id="SSF48452">
    <property type="entry name" value="TPR-like"/>
    <property type="match status" value="1"/>
</dbReference>
<dbReference type="InterPro" id="IPR023346">
    <property type="entry name" value="Lysozyme-like_dom_sf"/>
</dbReference>
<comment type="similarity">
    <text evidence="1">Belongs to the transglycosylase Slt family.</text>
</comment>
<evidence type="ECO:0000259" key="3">
    <source>
        <dbReference type="Pfam" id="PF01464"/>
    </source>
</evidence>
<dbReference type="PANTHER" id="PTHR37423">
    <property type="entry name" value="SOLUBLE LYTIC MUREIN TRANSGLYCOSYLASE-RELATED"/>
    <property type="match status" value="1"/>
</dbReference>
<dbReference type="InterPro" id="IPR008258">
    <property type="entry name" value="Transglycosylase_SLT_dom_1"/>
</dbReference>
<dbReference type="CDD" id="cd13401">
    <property type="entry name" value="Slt70-like"/>
    <property type="match status" value="1"/>
</dbReference>
<feature type="signal peptide" evidence="2">
    <location>
        <begin position="1"/>
        <end position="23"/>
    </location>
</feature>
<dbReference type="Gene3D" id="1.10.530.10">
    <property type="match status" value="1"/>
</dbReference>
<dbReference type="PROSITE" id="PS51257">
    <property type="entry name" value="PROKAR_LIPOPROTEIN"/>
    <property type="match status" value="1"/>
</dbReference>
<evidence type="ECO:0000313" key="4">
    <source>
        <dbReference type="EMBL" id="MDC0748294.1"/>
    </source>
</evidence>
<evidence type="ECO:0000256" key="2">
    <source>
        <dbReference type="SAM" id="SignalP"/>
    </source>
</evidence>
<keyword evidence="5" id="KW-1185">Reference proteome</keyword>
<dbReference type="Pfam" id="PF13432">
    <property type="entry name" value="TPR_16"/>
    <property type="match status" value="2"/>
</dbReference>
<proteinExistence type="inferred from homology"/>
<sequence length="766" mass="82923">MVQRRRIVMGLFGLGALGLGACARSMPMPGETTSSAEGGSAASASAVTSASAAAPAATALPAGTTAPAAAPAPSPARWADAVRLERWDEAEAQLDALPEVDRQRPEMRYVRGRVALERGDAARTVELFTGLEKELPLLVDDIVRRRAEAASVAGPFAEAAAFFGKSRSPSDQHRAALALEKDGQLAQARSILDRALAAAGRSRKKSDEAKLRAARARIAEAQGLMPIAIADLRWLAVEAAGLPEGEAGAAALDRLKQSLAPKDQLARALTLVRAGQAESAVPILDELEKKKTVPLLDVLHARAEAKLKARDYPEAEKAFRVLSTLPGPRKVEAMYQSANALARGGQADEAIKRWLDLASRFKKNSWAERSLYQAARWLLLRGRYDEAAPLYTRYLALFPKGAYREDAEYEQALAQLSASQPKVAQKTLGRLAKAAKKPDEAQKLRELEGLAAFRAGDRDEAVRIWTEVARTFPLSFAALAARSRLAAAGAPLPPLIEPAAVRPANPLDLDLPDPARLLVSIGLDAEAEGRLVPFEREAAARFAGREAEALCGMYGKLAHARRRYRVGVAQVGMPQLLRAPGEADRWAWECLYPRPYLDEVQKLEGEHEVPRGLVHSLMRQESAFDQEALSPVLAVGLLQLMPKTAEKAAAEVGMSFEPSRLKSPHVNLRLGSYYIGKLLKTFRKNPVLAVASYNAGPKAVGQWMRPGVDAEADLWVARIPYDETRNYVARVLGNLARYQWMEGGDAAVAPLVLEVPVDVEVPPDAY</sequence>
<name>A0ABT5F2I2_9BACT</name>
<gene>
    <name evidence="4" type="ORF">POL67_43610</name>
</gene>
<accession>A0ABT5F2I2</accession>
<dbReference type="SUPFAM" id="SSF53955">
    <property type="entry name" value="Lysozyme-like"/>
    <property type="match status" value="1"/>
</dbReference>
<protein>
    <submittedName>
        <fullName evidence="4">Transglycosylase SLT domain-containing protein</fullName>
    </submittedName>
</protein>
<reference evidence="4 5" key="1">
    <citation type="submission" date="2022-11" db="EMBL/GenBank/DDBJ databases">
        <title>Minimal conservation of predation-associated metabolite biosynthetic gene clusters underscores biosynthetic potential of Myxococcota including descriptions for ten novel species: Archangium lansinium sp. nov., Myxococcus landrumus sp. nov., Nannocystis bai.</title>
        <authorList>
            <person name="Ahearne A."/>
            <person name="Stevens C."/>
            <person name="Dowd S."/>
        </authorList>
    </citation>
    <scope>NUCLEOTIDE SEQUENCE [LARGE SCALE GENOMIC DNA]</scope>
    <source>
        <strain evidence="4 5">RJM3</strain>
    </source>
</reference>
<keyword evidence="2" id="KW-0732">Signal</keyword>